<sequence length="216" mass="23347">MATHSRTSSQAQSPFDPRDLGPQLPTTTPVKLGEVSLERVTCLLLGLLSQVKNIEQKLEEVKEAGIKTQTNVKNISQTVDVVKDGLRSLQPHGPRTPETKPPVVEAMPRPLPKTAPIGLVSGPSFWPEQPKGLPTFAHPQPQRVLPLQVPSPPPSLRLQSPIGTAAPPPLAPVAAYPAPVKVDHPNAYTGKIGSKAKQWLTQMLAWTCLNLQMFLS</sequence>
<name>A0A8H8P2F0_9AGAM</name>
<proteinExistence type="predicted"/>
<dbReference type="AlphaFoldDB" id="A0A8H8P2F0"/>
<dbReference type="EMBL" id="CP059666">
    <property type="protein sequence ID" value="QRW23062.1"/>
    <property type="molecule type" value="Genomic_DNA"/>
</dbReference>
<accession>A0A8H8P2F0</accession>
<feature type="compositionally biased region" description="Polar residues" evidence="1">
    <location>
        <begin position="1"/>
        <end position="13"/>
    </location>
</feature>
<dbReference type="GeneID" id="67030377"/>
<evidence type="ECO:0000256" key="1">
    <source>
        <dbReference type="SAM" id="MobiDB-lite"/>
    </source>
</evidence>
<evidence type="ECO:0000313" key="3">
    <source>
        <dbReference type="Proteomes" id="UP000650533"/>
    </source>
</evidence>
<protein>
    <submittedName>
        <fullName evidence="2">Uncharacterized protein</fullName>
    </submittedName>
</protein>
<reference evidence="2" key="1">
    <citation type="submission" date="2020-05" db="EMBL/GenBank/DDBJ databases">
        <title>Evolutionary and genomic comparisons of hybrid uninucleate and nonhybrid Rhizoctonia fungi.</title>
        <authorList>
            <person name="Li C."/>
            <person name="Chen X."/>
        </authorList>
    </citation>
    <scope>NUCLEOTIDE SEQUENCE</scope>
    <source>
        <strain evidence="2">AG-1 IA</strain>
    </source>
</reference>
<gene>
    <name evidence="2" type="ORF">RhiXN_08098</name>
</gene>
<feature type="region of interest" description="Disordered" evidence="1">
    <location>
        <begin position="87"/>
        <end position="133"/>
    </location>
</feature>
<dbReference type="Proteomes" id="UP000650533">
    <property type="component" value="Chromosome 9"/>
</dbReference>
<organism evidence="2 3">
    <name type="scientific">Rhizoctonia solani</name>
    <dbReference type="NCBI Taxonomy" id="456999"/>
    <lineage>
        <taxon>Eukaryota</taxon>
        <taxon>Fungi</taxon>
        <taxon>Dikarya</taxon>
        <taxon>Basidiomycota</taxon>
        <taxon>Agaricomycotina</taxon>
        <taxon>Agaricomycetes</taxon>
        <taxon>Cantharellales</taxon>
        <taxon>Ceratobasidiaceae</taxon>
        <taxon>Rhizoctonia</taxon>
    </lineage>
</organism>
<dbReference type="KEGG" id="rsx:RhiXN_08098"/>
<evidence type="ECO:0000313" key="2">
    <source>
        <dbReference type="EMBL" id="QRW23062.1"/>
    </source>
</evidence>
<dbReference type="RefSeq" id="XP_043183299.1">
    <property type="nucleotide sequence ID" value="XM_043327914.1"/>
</dbReference>
<feature type="region of interest" description="Disordered" evidence="1">
    <location>
        <begin position="1"/>
        <end position="28"/>
    </location>
</feature>